<keyword evidence="3 11" id="KW-0812">Transmembrane</keyword>
<dbReference type="InterPro" id="IPR014743">
    <property type="entry name" value="Cl-channel_core"/>
</dbReference>
<evidence type="ECO:0000256" key="8">
    <source>
        <dbReference type="ARBA" id="ARBA00023214"/>
    </source>
</evidence>
<evidence type="ECO:0000256" key="9">
    <source>
        <dbReference type="ARBA" id="ARBA00023303"/>
    </source>
</evidence>
<dbReference type="Proteomes" id="UP001596020">
    <property type="component" value="Unassembled WGS sequence"/>
</dbReference>
<organism evidence="13 14">
    <name type="scientific">Falsiporphyromonas endometrii</name>
    <dbReference type="NCBI Taxonomy" id="1387297"/>
    <lineage>
        <taxon>Bacteria</taxon>
        <taxon>Pseudomonadati</taxon>
        <taxon>Bacteroidota</taxon>
        <taxon>Bacteroidia</taxon>
        <taxon>Bacteroidales</taxon>
        <taxon>Porphyromonadaceae</taxon>
        <taxon>Falsiporphyromonas</taxon>
    </lineage>
</organism>
<evidence type="ECO:0000313" key="13">
    <source>
        <dbReference type="EMBL" id="MFC4665505.1"/>
    </source>
</evidence>
<dbReference type="EMBL" id="JBHSGO010000045">
    <property type="protein sequence ID" value="MFC4665505.1"/>
    <property type="molecule type" value="Genomic_DNA"/>
</dbReference>
<dbReference type="Pfam" id="PF00654">
    <property type="entry name" value="Voltage_CLC"/>
    <property type="match status" value="1"/>
</dbReference>
<feature type="transmembrane region" description="Helical" evidence="11">
    <location>
        <begin position="69"/>
        <end position="90"/>
    </location>
</feature>
<keyword evidence="7" id="KW-0869">Chloride channel</keyword>
<dbReference type="RefSeq" id="WP_380077703.1">
    <property type="nucleotide sequence ID" value="NZ_JBHSGO010000045.1"/>
</dbReference>
<evidence type="ECO:0000256" key="2">
    <source>
        <dbReference type="ARBA" id="ARBA00022448"/>
    </source>
</evidence>
<name>A0ABV9K5S5_9PORP</name>
<feature type="transmembrane region" description="Helical" evidence="11">
    <location>
        <begin position="276"/>
        <end position="294"/>
    </location>
</feature>
<dbReference type="CDD" id="cd00400">
    <property type="entry name" value="Voltage_gated_ClC"/>
    <property type="match status" value="1"/>
</dbReference>
<evidence type="ECO:0000256" key="4">
    <source>
        <dbReference type="ARBA" id="ARBA00022989"/>
    </source>
</evidence>
<dbReference type="PROSITE" id="PS51371">
    <property type="entry name" value="CBS"/>
    <property type="match status" value="2"/>
</dbReference>
<feature type="transmembrane region" description="Helical" evidence="11">
    <location>
        <begin position="417"/>
        <end position="438"/>
    </location>
</feature>
<dbReference type="InterPro" id="IPR046342">
    <property type="entry name" value="CBS_dom_sf"/>
</dbReference>
<evidence type="ECO:0000256" key="5">
    <source>
        <dbReference type="ARBA" id="ARBA00023065"/>
    </source>
</evidence>
<evidence type="ECO:0000313" key="14">
    <source>
        <dbReference type="Proteomes" id="UP001596020"/>
    </source>
</evidence>
<keyword evidence="14" id="KW-1185">Reference proteome</keyword>
<keyword evidence="6 11" id="KW-0472">Membrane</keyword>
<evidence type="ECO:0000259" key="12">
    <source>
        <dbReference type="PROSITE" id="PS51371"/>
    </source>
</evidence>
<dbReference type="SUPFAM" id="SSF54631">
    <property type="entry name" value="CBS-domain pair"/>
    <property type="match status" value="1"/>
</dbReference>
<comment type="subcellular location">
    <subcellularLocation>
        <location evidence="1">Membrane</location>
        <topology evidence="1">Multi-pass membrane protein</topology>
    </subcellularLocation>
</comment>
<feature type="transmembrane region" description="Helical" evidence="11">
    <location>
        <begin position="118"/>
        <end position="142"/>
    </location>
</feature>
<protein>
    <submittedName>
        <fullName evidence="13">Chloride channel protein</fullName>
    </submittedName>
</protein>
<keyword evidence="9" id="KW-0407">Ion channel</keyword>
<dbReference type="PANTHER" id="PTHR43427:SF6">
    <property type="entry name" value="CHLORIDE CHANNEL PROTEIN CLC-E"/>
    <property type="match status" value="1"/>
</dbReference>
<keyword evidence="8" id="KW-0868">Chloride</keyword>
<evidence type="ECO:0000256" key="7">
    <source>
        <dbReference type="ARBA" id="ARBA00023173"/>
    </source>
</evidence>
<dbReference type="Pfam" id="PF00571">
    <property type="entry name" value="CBS"/>
    <property type="match status" value="2"/>
</dbReference>
<feature type="transmembrane region" description="Helical" evidence="11">
    <location>
        <begin position="162"/>
        <end position="189"/>
    </location>
</feature>
<dbReference type="SMART" id="SM00116">
    <property type="entry name" value="CBS"/>
    <property type="match status" value="2"/>
</dbReference>
<keyword evidence="5" id="KW-0406">Ion transport</keyword>
<reference evidence="14" key="1">
    <citation type="journal article" date="2019" name="Int. J. Syst. Evol. Microbiol.">
        <title>The Global Catalogue of Microorganisms (GCM) 10K type strain sequencing project: providing services to taxonomists for standard genome sequencing and annotation.</title>
        <authorList>
            <consortium name="The Broad Institute Genomics Platform"/>
            <consortium name="The Broad Institute Genome Sequencing Center for Infectious Disease"/>
            <person name="Wu L."/>
            <person name="Ma J."/>
        </authorList>
    </citation>
    <scope>NUCLEOTIDE SEQUENCE [LARGE SCALE GENOMIC DNA]</scope>
    <source>
        <strain evidence="14">CGMCC 4.7357</strain>
    </source>
</reference>
<feature type="transmembrane region" description="Helical" evidence="11">
    <location>
        <begin position="389"/>
        <end position="410"/>
    </location>
</feature>
<gene>
    <name evidence="13" type="ORF">ACFO3G_02585</name>
</gene>
<dbReference type="InterPro" id="IPR001807">
    <property type="entry name" value="ClC"/>
</dbReference>
<dbReference type="PRINTS" id="PR00762">
    <property type="entry name" value="CLCHANNEL"/>
</dbReference>
<accession>A0ABV9K5S5</accession>
<comment type="caution">
    <text evidence="13">The sequence shown here is derived from an EMBL/GenBank/DDBJ whole genome shotgun (WGS) entry which is preliminary data.</text>
</comment>
<feature type="transmembrane region" description="Helical" evidence="11">
    <location>
        <begin position="196"/>
        <end position="218"/>
    </location>
</feature>
<feature type="domain" description="CBS" evidence="12">
    <location>
        <begin position="537"/>
        <end position="594"/>
    </location>
</feature>
<feature type="transmembrane region" description="Helical" evidence="11">
    <location>
        <begin position="324"/>
        <end position="342"/>
    </location>
</feature>
<dbReference type="Gene3D" id="3.10.580.10">
    <property type="entry name" value="CBS-domain"/>
    <property type="match status" value="1"/>
</dbReference>
<feature type="domain" description="CBS" evidence="12">
    <location>
        <begin position="472"/>
        <end position="531"/>
    </location>
</feature>
<dbReference type="CDD" id="cd02205">
    <property type="entry name" value="CBS_pair_SF"/>
    <property type="match status" value="1"/>
</dbReference>
<evidence type="ECO:0000256" key="6">
    <source>
        <dbReference type="ARBA" id="ARBA00023136"/>
    </source>
</evidence>
<evidence type="ECO:0000256" key="3">
    <source>
        <dbReference type="ARBA" id="ARBA00022692"/>
    </source>
</evidence>
<evidence type="ECO:0000256" key="10">
    <source>
        <dbReference type="PROSITE-ProRule" id="PRU00703"/>
    </source>
</evidence>
<dbReference type="Gene3D" id="1.10.3080.10">
    <property type="entry name" value="Clc chloride channel"/>
    <property type="match status" value="1"/>
</dbReference>
<feature type="transmembrane region" description="Helical" evidence="11">
    <location>
        <begin position="238"/>
        <end position="255"/>
    </location>
</feature>
<evidence type="ECO:0000256" key="11">
    <source>
        <dbReference type="SAM" id="Phobius"/>
    </source>
</evidence>
<dbReference type="SUPFAM" id="SSF81340">
    <property type="entry name" value="Clc chloride channel"/>
    <property type="match status" value="1"/>
</dbReference>
<proteinExistence type="predicted"/>
<feature type="transmembrane region" description="Helical" evidence="11">
    <location>
        <begin position="354"/>
        <end position="377"/>
    </location>
</feature>
<dbReference type="PANTHER" id="PTHR43427">
    <property type="entry name" value="CHLORIDE CHANNEL PROTEIN CLC-E"/>
    <property type="match status" value="1"/>
</dbReference>
<sequence>MNRKKDNLMKPQWFNQILLWREKHISEKVFVIFLAFVVGILTAFAAILLKLTIHAIQEFWIGKSIHHNYLYLILPPVGIFITAMFVKYIVRDDISHGVTKVLSAIAQRKSRIKPRNMWASLAASSITIGFGGSVGAESPIIYTGSAVGSNVGRLFRLEQKTLMLLVGCGAAGALAGIYKAPITGLVFVIEVLLMDLTMASILPLLVSSVTSASVAYMINGSEAMFKFIQTDSFTMERIPYALVLGILCGLISLYFSKVMFLIEGKLKSMKSYTKKFLISGAILSLLIFLFPPLYGEGYVTIDYLIDGNYSKLLEGSLISGMSDSYWVVFAFLAFALLAKVYASVSTNSGGGCGGLFAPSLFVGGLTGFLFSTAINYFNIINLPSRNFTLMGMAGVMAGVMHAPLTGVFLIAELTGGYNLFLPLMLVCISSFATIRVFMPHSIYSLRLAEEGKLLTHQKDKSVLRLMNVNSVIETEFECVKPEMTLGDMVQVIGRSKRNVFPVIDDDRVLMGVVLLDNIRNIMFRPELYNRFRVERFMVSPPAKLYDTMSMEEIMHIFDDTHAWNLPVVDSEGRYLGFISKSNVFNNYRTVLVDTFEGDE</sequence>
<dbReference type="InterPro" id="IPR050368">
    <property type="entry name" value="ClC-type_chloride_channel"/>
</dbReference>
<keyword evidence="10" id="KW-0129">CBS domain</keyword>
<feature type="transmembrane region" description="Helical" evidence="11">
    <location>
        <begin position="29"/>
        <end position="49"/>
    </location>
</feature>
<keyword evidence="2" id="KW-0813">Transport</keyword>
<dbReference type="InterPro" id="IPR000644">
    <property type="entry name" value="CBS_dom"/>
</dbReference>
<evidence type="ECO:0000256" key="1">
    <source>
        <dbReference type="ARBA" id="ARBA00004141"/>
    </source>
</evidence>
<keyword evidence="4 11" id="KW-1133">Transmembrane helix</keyword>